<feature type="signal peptide" evidence="2">
    <location>
        <begin position="1"/>
        <end position="19"/>
    </location>
</feature>
<keyword evidence="2" id="KW-0732">Signal</keyword>
<keyword evidence="4" id="KW-1185">Reference proteome</keyword>
<dbReference type="AlphaFoldDB" id="A0AAV9ZHG9"/>
<gene>
    <name evidence="3" type="ORF">R3P38DRAFT_3113748</name>
</gene>
<evidence type="ECO:0000313" key="4">
    <source>
        <dbReference type="Proteomes" id="UP001362999"/>
    </source>
</evidence>
<evidence type="ECO:0000256" key="2">
    <source>
        <dbReference type="SAM" id="SignalP"/>
    </source>
</evidence>
<organism evidence="3 4">
    <name type="scientific">Favolaschia claudopus</name>
    <dbReference type="NCBI Taxonomy" id="2862362"/>
    <lineage>
        <taxon>Eukaryota</taxon>
        <taxon>Fungi</taxon>
        <taxon>Dikarya</taxon>
        <taxon>Basidiomycota</taxon>
        <taxon>Agaricomycotina</taxon>
        <taxon>Agaricomycetes</taxon>
        <taxon>Agaricomycetidae</taxon>
        <taxon>Agaricales</taxon>
        <taxon>Marasmiineae</taxon>
        <taxon>Mycenaceae</taxon>
        <taxon>Favolaschia</taxon>
    </lineage>
</organism>
<proteinExistence type="predicted"/>
<reference evidence="3 4" key="1">
    <citation type="journal article" date="2024" name="J Genomics">
        <title>Draft genome sequencing and assembly of Favolaschia claudopus CIRM-BRFM 2984 isolated from oak limbs.</title>
        <authorList>
            <person name="Navarro D."/>
            <person name="Drula E."/>
            <person name="Chaduli D."/>
            <person name="Cazenave R."/>
            <person name="Ahrendt S."/>
            <person name="Wang J."/>
            <person name="Lipzen A."/>
            <person name="Daum C."/>
            <person name="Barry K."/>
            <person name="Grigoriev I.V."/>
            <person name="Favel A."/>
            <person name="Rosso M.N."/>
            <person name="Martin F."/>
        </authorList>
    </citation>
    <scope>NUCLEOTIDE SEQUENCE [LARGE SCALE GENOMIC DNA]</scope>
    <source>
        <strain evidence="3 4">CIRM-BRFM 2984</strain>
    </source>
</reference>
<sequence length="70" mass="7330">MRFLVLLACAFAAVTSALPQPVYVAQRDPVNTCARGDDSESSRCIGGGGPARPPREVENRFKGLNAPGGN</sequence>
<evidence type="ECO:0000256" key="1">
    <source>
        <dbReference type="SAM" id="MobiDB-lite"/>
    </source>
</evidence>
<feature type="chain" id="PRO_5043687527" evidence="2">
    <location>
        <begin position="20"/>
        <end position="70"/>
    </location>
</feature>
<comment type="caution">
    <text evidence="3">The sequence shown here is derived from an EMBL/GenBank/DDBJ whole genome shotgun (WGS) entry which is preliminary data.</text>
</comment>
<accession>A0AAV9ZHG9</accession>
<protein>
    <submittedName>
        <fullName evidence="3">Uncharacterized protein</fullName>
    </submittedName>
</protein>
<dbReference type="Proteomes" id="UP001362999">
    <property type="component" value="Unassembled WGS sequence"/>
</dbReference>
<name>A0AAV9ZHG9_9AGAR</name>
<evidence type="ECO:0000313" key="3">
    <source>
        <dbReference type="EMBL" id="KAK6981584.1"/>
    </source>
</evidence>
<feature type="region of interest" description="Disordered" evidence="1">
    <location>
        <begin position="32"/>
        <end position="70"/>
    </location>
</feature>
<dbReference type="EMBL" id="JAWWNJ010000149">
    <property type="protein sequence ID" value="KAK6981584.1"/>
    <property type="molecule type" value="Genomic_DNA"/>
</dbReference>